<dbReference type="PANTHER" id="PTHR43975">
    <property type="entry name" value="ZGC:101858"/>
    <property type="match status" value="1"/>
</dbReference>
<keyword evidence="2" id="KW-1185">Reference proteome</keyword>
<protein>
    <submittedName>
        <fullName evidence="1">SDR family oxidoreductase</fullName>
    </submittedName>
</protein>
<dbReference type="PANTHER" id="PTHR43975:SF2">
    <property type="entry name" value="EG:BACR7A4.14 PROTEIN-RELATED"/>
    <property type="match status" value="1"/>
</dbReference>
<dbReference type="RefSeq" id="WP_345040513.1">
    <property type="nucleotide sequence ID" value="NZ_BAABBA010000008.1"/>
</dbReference>
<evidence type="ECO:0000313" key="2">
    <source>
        <dbReference type="Proteomes" id="UP001499841"/>
    </source>
</evidence>
<proteinExistence type="predicted"/>
<name>A0ABP8EV34_9MICO</name>
<sequence>MTDHAVPQSPAAPRRTHVVTGADSGIGAELVGLLRSAGDRVLTCGLGDGVDVRADLATATGRTALVTAVERLAPDGLNGVALVAGIDDRGPATVSVNYFGTTAVLDGLRPLLARRPAPRATVVTSASSLSAGDLAVVEACLAGDEAAARAAAGGAAGRGRGAVIYRSTKIALNRWVRRQAADARWAGAGITLNAVAPGVVDTETARRTMLGNAAQARVLAEALPQPLGIPGPVRAVASVIAWTLAEENAFMTGQVLFVDGGADAVLRGEGPYEDGVRYSPAAVARMVFWSAVARLRR</sequence>
<dbReference type="EMBL" id="BAABBA010000008">
    <property type="protein sequence ID" value="GAA4287623.1"/>
    <property type="molecule type" value="Genomic_DNA"/>
</dbReference>
<dbReference type="InterPro" id="IPR036291">
    <property type="entry name" value="NAD(P)-bd_dom_sf"/>
</dbReference>
<dbReference type="SUPFAM" id="SSF51735">
    <property type="entry name" value="NAD(P)-binding Rossmann-fold domains"/>
    <property type="match status" value="1"/>
</dbReference>
<gene>
    <name evidence="1" type="ORF">GCM10022262_19820</name>
</gene>
<dbReference type="Pfam" id="PF13561">
    <property type="entry name" value="adh_short_C2"/>
    <property type="match status" value="1"/>
</dbReference>
<dbReference type="PRINTS" id="PR00081">
    <property type="entry name" value="GDHRDH"/>
</dbReference>
<reference evidence="2" key="1">
    <citation type="journal article" date="2019" name="Int. J. Syst. Evol. Microbiol.">
        <title>The Global Catalogue of Microorganisms (GCM) 10K type strain sequencing project: providing services to taxonomists for standard genome sequencing and annotation.</title>
        <authorList>
            <consortium name="The Broad Institute Genomics Platform"/>
            <consortium name="The Broad Institute Genome Sequencing Center for Infectious Disease"/>
            <person name="Wu L."/>
            <person name="Ma J."/>
        </authorList>
    </citation>
    <scope>NUCLEOTIDE SEQUENCE [LARGE SCALE GENOMIC DNA]</scope>
    <source>
        <strain evidence="2">JCM 17459</strain>
    </source>
</reference>
<comment type="caution">
    <text evidence="1">The sequence shown here is derived from an EMBL/GenBank/DDBJ whole genome shotgun (WGS) entry which is preliminary data.</text>
</comment>
<organism evidence="1 2">
    <name type="scientific">Georgenia daeguensis</name>
    <dbReference type="NCBI Taxonomy" id="908355"/>
    <lineage>
        <taxon>Bacteria</taxon>
        <taxon>Bacillati</taxon>
        <taxon>Actinomycetota</taxon>
        <taxon>Actinomycetes</taxon>
        <taxon>Micrococcales</taxon>
        <taxon>Bogoriellaceae</taxon>
        <taxon>Georgenia</taxon>
    </lineage>
</organism>
<dbReference type="Proteomes" id="UP001499841">
    <property type="component" value="Unassembled WGS sequence"/>
</dbReference>
<dbReference type="InterPro" id="IPR002347">
    <property type="entry name" value="SDR_fam"/>
</dbReference>
<accession>A0ABP8EV34</accession>
<dbReference type="Gene3D" id="3.40.50.720">
    <property type="entry name" value="NAD(P)-binding Rossmann-like Domain"/>
    <property type="match status" value="1"/>
</dbReference>
<evidence type="ECO:0000313" key="1">
    <source>
        <dbReference type="EMBL" id="GAA4287623.1"/>
    </source>
</evidence>